<dbReference type="RefSeq" id="WP_117392588.1">
    <property type="nucleotide sequence ID" value="NZ_QWDC01000002.1"/>
</dbReference>
<dbReference type="AlphaFoldDB" id="A0A372NVW3"/>
<reference evidence="2 3" key="1">
    <citation type="submission" date="2018-08" db="EMBL/GenBank/DDBJ databases">
        <title>Mucilaginibacter sp. MYSH2.</title>
        <authorList>
            <person name="Seo T."/>
        </authorList>
    </citation>
    <scope>NUCLEOTIDE SEQUENCE [LARGE SCALE GENOMIC DNA]</scope>
    <source>
        <strain evidence="2 3">MYSH2</strain>
    </source>
</reference>
<evidence type="ECO:0000313" key="3">
    <source>
        <dbReference type="Proteomes" id="UP000264217"/>
    </source>
</evidence>
<name>A0A372NVW3_9SPHI</name>
<dbReference type="Proteomes" id="UP000264217">
    <property type="component" value="Unassembled WGS sequence"/>
</dbReference>
<dbReference type="Gene3D" id="3.40.50.300">
    <property type="entry name" value="P-loop containing nucleotide triphosphate hydrolases"/>
    <property type="match status" value="1"/>
</dbReference>
<protein>
    <recommendedName>
        <fullName evidence="1">NadR/Ttd14 AAA domain-containing protein</fullName>
    </recommendedName>
</protein>
<dbReference type="SUPFAM" id="SSF52540">
    <property type="entry name" value="P-loop containing nucleoside triphosphate hydrolases"/>
    <property type="match status" value="1"/>
</dbReference>
<dbReference type="InterPro" id="IPR027417">
    <property type="entry name" value="P-loop_NTPase"/>
</dbReference>
<feature type="domain" description="NadR/Ttd14 AAA" evidence="1">
    <location>
        <begin position="12"/>
        <end position="111"/>
    </location>
</feature>
<dbReference type="Pfam" id="PF13521">
    <property type="entry name" value="AAA_28"/>
    <property type="match status" value="1"/>
</dbReference>
<dbReference type="OrthoDB" id="1649389at2"/>
<evidence type="ECO:0000313" key="2">
    <source>
        <dbReference type="EMBL" id="RFZ92879.1"/>
    </source>
</evidence>
<organism evidence="2 3">
    <name type="scientific">Mucilaginibacter conchicola</name>
    <dbReference type="NCBI Taxonomy" id="2303333"/>
    <lineage>
        <taxon>Bacteria</taxon>
        <taxon>Pseudomonadati</taxon>
        <taxon>Bacteroidota</taxon>
        <taxon>Sphingobacteriia</taxon>
        <taxon>Sphingobacteriales</taxon>
        <taxon>Sphingobacteriaceae</taxon>
        <taxon>Mucilaginibacter</taxon>
    </lineage>
</organism>
<sequence>MGPKDLSGKIIGITGTPGSGKTYLAEKFRGMPGVEVIHEHVHSFPQEIVINLKEQRNLFETILWFRNRQVADFIEAKRLAGEHKTVVIESTFYQYQQYIDHYITDPFERQILHDLGKSDNRLLAPPDYLVYLNVPSGNIKLNLLSKGGDWTLHSDTLIDFLSGMGEHSKKFIADNLSMFPCFIDVDRSKIDFKDGLHFDLLLTKLTSQPTTPRKFISLPD</sequence>
<keyword evidence="3" id="KW-1185">Reference proteome</keyword>
<dbReference type="EMBL" id="QWDC01000002">
    <property type="protein sequence ID" value="RFZ92879.1"/>
    <property type="molecule type" value="Genomic_DNA"/>
</dbReference>
<proteinExistence type="predicted"/>
<comment type="caution">
    <text evidence="2">The sequence shown here is derived from an EMBL/GenBank/DDBJ whole genome shotgun (WGS) entry which is preliminary data.</text>
</comment>
<accession>A0A372NVW3</accession>
<evidence type="ECO:0000259" key="1">
    <source>
        <dbReference type="Pfam" id="PF13521"/>
    </source>
</evidence>
<gene>
    <name evidence="2" type="ORF">D0C36_15930</name>
</gene>
<dbReference type="InterPro" id="IPR038727">
    <property type="entry name" value="NadR/Ttd14_AAA_dom"/>
</dbReference>